<sequence length="720" mass="80405">MAKTGQAKQIIENRRGDTFGGWPARTLLEAGDIPIAQIAELALREGQSSNPLYRVHRWFARRVGSQFRSIITALTLPPDKADAFWNTYLGKTSVHGAVVLDPFIGGGTSLVESMRCNARVIGFDIDPIATFITRFELAASRMEDHYPEIEQICNEIAQLIMPLHRTMVDGVERDVLHHFWVQVKQCSNCQNVVELHPHFQLAYSKEKGLQWVFCKDCHAVHELPIERKVLHCSCGKRTTISAGTHGNGIMTCPTCKHTQKIAADDLDGAERPAWRLFAQEYLVGTGKNCTRHFKRVEEADQALYDRATRKLRMIGDGLLVPTRSIPREGRSDGRPLIHGIRHYADFFNDRQKLHLHLLGSAIGRAESDEARRCLELAFSEHLTTNCMYTAYAFGYRRTSPMFSIHSYRHITRPVELNPWQDGVGRGTFINTVRKISKAIAFAKAPQELHPEGARVGYEDDFEREQACLGSVDDVLSGSATAAIETQSSEELHLLPDGSVDLVLTDPPYFDNLSYSELSDFYLAWHQALGIAPPPYDDNATSAPILQNLAITRRSDEAIKGYQERLQQIFMECNRVLKPDGICVFTYHHKLASAWDALGTALLHSGLSVTKVLPMRGEGQGGLHTYDGTIKWDAVLVCRKKKGVIKRGVPVISETAFKDAVVEAESHFEALSAYKRIGFKIPDFTNLARALVVSRGFLGEADTSTRPMSDALKNIPTPGEL</sequence>
<evidence type="ECO:0000313" key="4">
    <source>
        <dbReference type="Proteomes" id="UP000006764"/>
    </source>
</evidence>
<dbReference type="GO" id="GO:0032259">
    <property type="term" value="P:methylation"/>
    <property type="evidence" value="ECO:0007669"/>
    <property type="project" value="UniProtKB-KW"/>
</dbReference>
<dbReference type="STRING" id="391936.S7S_05560"/>
<dbReference type="KEGG" id="apac:S7S_05560"/>
<accession>A0A0B4XMH5</accession>
<proteinExistence type="predicted"/>
<dbReference type="RefSeq" id="WP_008737831.1">
    <property type="nucleotide sequence ID" value="NZ_CP004387.1"/>
</dbReference>
<keyword evidence="4" id="KW-1185">Reference proteome</keyword>
<dbReference type="EMBL" id="CP004387">
    <property type="protein sequence ID" value="AJD47532.1"/>
    <property type="molecule type" value="Genomic_DNA"/>
</dbReference>
<dbReference type="GO" id="GO:0003676">
    <property type="term" value="F:nucleic acid binding"/>
    <property type="evidence" value="ECO:0007669"/>
    <property type="project" value="InterPro"/>
</dbReference>
<dbReference type="OrthoDB" id="3197274at2"/>
<evidence type="ECO:0000256" key="2">
    <source>
        <dbReference type="ARBA" id="ARBA00022679"/>
    </source>
</evidence>
<dbReference type="GO" id="GO:0008168">
    <property type="term" value="F:methyltransferase activity"/>
    <property type="evidence" value="ECO:0007669"/>
    <property type="project" value="UniProtKB-KW"/>
</dbReference>
<reference evidence="3 4" key="1">
    <citation type="journal article" date="2012" name="J. Bacteriol.">
        <title>Genome sequence of an alkane-degrading bacterium, Alcanivorax pacificus type strain W11-5, isolated from deep sea sediment.</title>
        <authorList>
            <person name="Lai Q."/>
            <person name="Shao Z."/>
        </authorList>
    </citation>
    <scope>NUCLEOTIDE SEQUENCE [LARGE SCALE GENOMIC DNA]</scope>
    <source>
        <strain evidence="3 4">W11-5</strain>
    </source>
</reference>
<protein>
    <submittedName>
        <fullName evidence="3">Adenine-specific DNA methylase containing a Zn-ribbon</fullName>
    </submittedName>
</protein>
<keyword evidence="2" id="KW-0808">Transferase</keyword>
<dbReference type="SUPFAM" id="SSF53335">
    <property type="entry name" value="S-adenosyl-L-methionine-dependent methyltransferases"/>
    <property type="match status" value="2"/>
</dbReference>
<organism evidence="3 4">
    <name type="scientific">Isoalcanivorax pacificus W11-5</name>
    <dbReference type="NCBI Taxonomy" id="391936"/>
    <lineage>
        <taxon>Bacteria</taxon>
        <taxon>Pseudomonadati</taxon>
        <taxon>Pseudomonadota</taxon>
        <taxon>Gammaproteobacteria</taxon>
        <taxon>Oceanospirillales</taxon>
        <taxon>Alcanivoracaceae</taxon>
        <taxon>Isoalcanivorax</taxon>
    </lineage>
</organism>
<gene>
    <name evidence="3" type="ORF">S7S_05560</name>
</gene>
<dbReference type="Proteomes" id="UP000006764">
    <property type="component" value="Chromosome"/>
</dbReference>
<dbReference type="PROSITE" id="PS00092">
    <property type="entry name" value="N6_MTASE"/>
    <property type="match status" value="1"/>
</dbReference>
<evidence type="ECO:0000256" key="1">
    <source>
        <dbReference type="ARBA" id="ARBA00022603"/>
    </source>
</evidence>
<dbReference type="InterPro" id="IPR029063">
    <property type="entry name" value="SAM-dependent_MTases_sf"/>
</dbReference>
<dbReference type="REBASE" id="101046">
    <property type="entry name" value="M.ApaW11ORF5560P"/>
</dbReference>
<evidence type="ECO:0000313" key="3">
    <source>
        <dbReference type="EMBL" id="AJD47532.1"/>
    </source>
</evidence>
<name>A0A0B4XMH5_9GAMM</name>
<dbReference type="InterPro" id="IPR002052">
    <property type="entry name" value="DNA_methylase_N6_adenine_CS"/>
</dbReference>
<dbReference type="HOGENOM" id="CLU_007795_1_0_6"/>
<dbReference type="Gene3D" id="3.40.50.150">
    <property type="entry name" value="Vaccinia Virus protein VP39"/>
    <property type="match status" value="2"/>
</dbReference>
<dbReference type="AlphaFoldDB" id="A0A0B4XMH5"/>
<keyword evidence="1 3" id="KW-0489">Methyltransferase</keyword>